<name>A0A1G5D6C3_9RHOB</name>
<dbReference type="Gene3D" id="3.10.580.10">
    <property type="entry name" value="CBS-domain"/>
    <property type="match status" value="1"/>
</dbReference>
<dbReference type="InterPro" id="IPR046342">
    <property type="entry name" value="CBS_dom_sf"/>
</dbReference>
<dbReference type="Pfam" id="PF00571">
    <property type="entry name" value="CBS"/>
    <property type="match status" value="2"/>
</dbReference>
<evidence type="ECO:0000256" key="1">
    <source>
        <dbReference type="ARBA" id="ARBA00023122"/>
    </source>
</evidence>
<dbReference type="SUPFAM" id="SSF54631">
    <property type="entry name" value="CBS-domain pair"/>
    <property type="match status" value="1"/>
</dbReference>
<dbReference type="InterPro" id="IPR051257">
    <property type="entry name" value="Diverse_CBS-Domain"/>
</dbReference>
<evidence type="ECO:0000256" key="2">
    <source>
        <dbReference type="PROSITE-ProRule" id="PRU00703"/>
    </source>
</evidence>
<accession>A0A1G5D6C3</accession>
<dbReference type="PROSITE" id="PS51371">
    <property type="entry name" value="CBS"/>
    <property type="match status" value="2"/>
</dbReference>
<proteinExistence type="predicted"/>
<dbReference type="Proteomes" id="UP000199502">
    <property type="component" value="Unassembled WGS sequence"/>
</dbReference>
<dbReference type="InterPro" id="IPR044725">
    <property type="entry name" value="CBSX3_CBS_dom"/>
</dbReference>
<dbReference type="InterPro" id="IPR000644">
    <property type="entry name" value="CBS_dom"/>
</dbReference>
<feature type="domain" description="CBS" evidence="3">
    <location>
        <begin position="85"/>
        <end position="142"/>
    </location>
</feature>
<keyword evidence="5" id="KW-1185">Reference proteome</keyword>
<evidence type="ECO:0000313" key="5">
    <source>
        <dbReference type="Proteomes" id="UP000199502"/>
    </source>
</evidence>
<protein>
    <submittedName>
        <fullName evidence="4">CBS domain-containing protein</fullName>
    </submittedName>
</protein>
<dbReference type="AlphaFoldDB" id="A0A1G5D6C3"/>
<dbReference type="PANTHER" id="PTHR43080">
    <property type="entry name" value="CBS DOMAIN-CONTAINING PROTEIN CBSX3, MITOCHONDRIAL"/>
    <property type="match status" value="1"/>
</dbReference>
<evidence type="ECO:0000313" key="4">
    <source>
        <dbReference type="EMBL" id="SCY10225.1"/>
    </source>
</evidence>
<organism evidence="4 5">
    <name type="scientific">Paracoccus tibetensis</name>
    <dbReference type="NCBI Taxonomy" id="336292"/>
    <lineage>
        <taxon>Bacteria</taxon>
        <taxon>Pseudomonadati</taxon>
        <taxon>Pseudomonadota</taxon>
        <taxon>Alphaproteobacteria</taxon>
        <taxon>Rhodobacterales</taxon>
        <taxon>Paracoccaceae</taxon>
        <taxon>Paracoccus</taxon>
    </lineage>
</organism>
<dbReference type="PANTHER" id="PTHR43080:SF2">
    <property type="entry name" value="CBS DOMAIN-CONTAINING PROTEIN"/>
    <property type="match status" value="1"/>
</dbReference>
<keyword evidence="1 2" id="KW-0129">CBS domain</keyword>
<reference evidence="4 5" key="1">
    <citation type="submission" date="2016-10" db="EMBL/GenBank/DDBJ databases">
        <authorList>
            <person name="de Groot N.N."/>
        </authorList>
    </citation>
    <scope>NUCLEOTIDE SEQUENCE [LARGE SCALE GENOMIC DNA]</scope>
    <source>
        <strain evidence="4 5">CGMCC 1.8925</strain>
    </source>
</reference>
<dbReference type="SMART" id="SM00116">
    <property type="entry name" value="CBS"/>
    <property type="match status" value="2"/>
</dbReference>
<dbReference type="RefSeq" id="WP_090740287.1">
    <property type="nucleotide sequence ID" value="NZ_FMVT01000002.1"/>
</dbReference>
<gene>
    <name evidence="4" type="ORF">SAMN05660710_00684</name>
</gene>
<dbReference type="STRING" id="336292.SAMN05660710_00684"/>
<evidence type="ECO:0000259" key="3">
    <source>
        <dbReference type="PROSITE" id="PS51371"/>
    </source>
</evidence>
<dbReference type="CDD" id="cd04623">
    <property type="entry name" value="CBS_pair_bac_euk"/>
    <property type="match status" value="1"/>
</dbReference>
<dbReference type="OrthoDB" id="9807125at2"/>
<feature type="domain" description="CBS" evidence="3">
    <location>
        <begin position="19"/>
        <end position="77"/>
    </location>
</feature>
<sequence>MLVKQLLSMKSNSGKPGIAADTVVTIAPTATLGEAAKLLAERRIGAVVVSSDGTRPEGILSERDIVRQLGPGGAQALSEPIGGVMTRSVQTCSPADDALTILERMTEGRFRHMPVVDEDGRMLGVISIGDAVSGRLKELAAEKEALTGMIMGA</sequence>
<dbReference type="EMBL" id="FMVT01000002">
    <property type="protein sequence ID" value="SCY10225.1"/>
    <property type="molecule type" value="Genomic_DNA"/>
</dbReference>